<sequence>MSTPERIVIVGGGPAGQRCALALRRLGHAGAIDLLGDEPTAPYDRTLLSKDALRGEHEPEPVPLASAQAYAEAGVAVHVGVRATGLDADARTVALDNGRALPYDRLVIATGGRPSLPPALRCDGVLTVRTAADVAPLRDALVRARHLVVIGGGFIGGEIASAAVALAAPVTLVEAAEQPLAPVLGGAVAERVTALHRAAGVEVRCGTAVSAVRRERDGFRVDLADGGELRADAVVAGVGMAPAVDWLADSPLTLDDGIVTDEHCRTALTDVLAAGDCARWHNPRYGRSMRIEHWDTAARHGEAAAANALGIDTPFAPLPFFWSEQHGVVVRYAGHAPEWDAVELDGEGPHEWVARYLHDGRLVAACVAGRPRDFAAARRELDQLTKEHAPT</sequence>
<dbReference type="RefSeq" id="WP_318599358.1">
    <property type="nucleotide sequence ID" value="NZ_JAWSTH010000069.1"/>
</dbReference>
<keyword evidence="8" id="KW-1185">Reference proteome</keyword>
<dbReference type="EMBL" id="JAWSTH010000069">
    <property type="protein sequence ID" value="MDW5596922.1"/>
    <property type="molecule type" value="Genomic_DNA"/>
</dbReference>
<evidence type="ECO:0000256" key="2">
    <source>
        <dbReference type="ARBA" id="ARBA00022630"/>
    </source>
</evidence>
<dbReference type="InterPro" id="IPR036188">
    <property type="entry name" value="FAD/NAD-bd_sf"/>
</dbReference>
<dbReference type="InterPro" id="IPR050446">
    <property type="entry name" value="FAD-oxidoreductase/Apoptosis"/>
</dbReference>
<keyword evidence="4" id="KW-0560">Oxidoreductase</keyword>
<evidence type="ECO:0000256" key="1">
    <source>
        <dbReference type="ARBA" id="ARBA00001974"/>
    </source>
</evidence>
<name>A0ABU4HUB1_9ACTN</name>
<evidence type="ECO:0000256" key="3">
    <source>
        <dbReference type="ARBA" id="ARBA00022827"/>
    </source>
</evidence>
<dbReference type="Gene3D" id="3.30.390.30">
    <property type="match status" value="1"/>
</dbReference>
<evidence type="ECO:0000259" key="5">
    <source>
        <dbReference type="Pfam" id="PF07992"/>
    </source>
</evidence>
<dbReference type="PANTHER" id="PTHR43557">
    <property type="entry name" value="APOPTOSIS-INDUCING FACTOR 1"/>
    <property type="match status" value="1"/>
</dbReference>
<dbReference type="PRINTS" id="PR00368">
    <property type="entry name" value="FADPNR"/>
</dbReference>
<keyword evidence="2" id="KW-0285">Flavoprotein</keyword>
<evidence type="ECO:0000256" key="4">
    <source>
        <dbReference type="ARBA" id="ARBA00023002"/>
    </source>
</evidence>
<comment type="caution">
    <text evidence="7">The sequence shown here is derived from an EMBL/GenBank/DDBJ whole genome shotgun (WGS) entry which is preliminary data.</text>
</comment>
<dbReference type="InterPro" id="IPR028202">
    <property type="entry name" value="Reductase_C"/>
</dbReference>
<dbReference type="PRINTS" id="PR00411">
    <property type="entry name" value="PNDRDTASEI"/>
</dbReference>
<dbReference type="SUPFAM" id="SSF55424">
    <property type="entry name" value="FAD/NAD-linked reductases, dimerisation (C-terminal) domain"/>
    <property type="match status" value="1"/>
</dbReference>
<comment type="cofactor">
    <cofactor evidence="1">
        <name>FAD</name>
        <dbReference type="ChEBI" id="CHEBI:57692"/>
    </cofactor>
</comment>
<reference evidence="8" key="1">
    <citation type="submission" date="2023-07" db="EMBL/GenBank/DDBJ databases">
        <title>Conexibacter stalactiti sp. nov., isolated from stalactites in a lava cave and emended description of the genus Conexibacter.</title>
        <authorList>
            <person name="Lee S.D."/>
        </authorList>
    </citation>
    <scope>NUCLEOTIDE SEQUENCE [LARGE SCALE GENOMIC DNA]</scope>
    <source>
        <strain evidence="8">KCTC 39840</strain>
    </source>
</reference>
<feature type="domain" description="FAD/NAD(P)-binding" evidence="5">
    <location>
        <begin position="6"/>
        <end position="301"/>
    </location>
</feature>
<evidence type="ECO:0000259" key="6">
    <source>
        <dbReference type="Pfam" id="PF14759"/>
    </source>
</evidence>
<dbReference type="Pfam" id="PF14759">
    <property type="entry name" value="Reductase_C"/>
    <property type="match status" value="1"/>
</dbReference>
<evidence type="ECO:0000313" key="8">
    <source>
        <dbReference type="Proteomes" id="UP001284601"/>
    </source>
</evidence>
<protein>
    <submittedName>
        <fullName evidence="7">FAD-dependent oxidoreductase</fullName>
    </submittedName>
</protein>
<evidence type="ECO:0000313" key="7">
    <source>
        <dbReference type="EMBL" id="MDW5596922.1"/>
    </source>
</evidence>
<dbReference type="Gene3D" id="3.50.50.60">
    <property type="entry name" value="FAD/NAD(P)-binding domain"/>
    <property type="match status" value="2"/>
</dbReference>
<accession>A0ABU4HUB1</accession>
<dbReference type="SUPFAM" id="SSF51905">
    <property type="entry name" value="FAD/NAD(P)-binding domain"/>
    <property type="match status" value="1"/>
</dbReference>
<gene>
    <name evidence="7" type="ORF">R7226_21420</name>
</gene>
<feature type="domain" description="Reductase C-terminal" evidence="6">
    <location>
        <begin position="320"/>
        <end position="383"/>
    </location>
</feature>
<organism evidence="7 8">
    <name type="scientific">Conexibacter stalactiti</name>
    <dbReference type="NCBI Taxonomy" id="1940611"/>
    <lineage>
        <taxon>Bacteria</taxon>
        <taxon>Bacillati</taxon>
        <taxon>Actinomycetota</taxon>
        <taxon>Thermoleophilia</taxon>
        <taxon>Solirubrobacterales</taxon>
        <taxon>Conexibacteraceae</taxon>
        <taxon>Conexibacter</taxon>
    </lineage>
</organism>
<dbReference type="InterPro" id="IPR023753">
    <property type="entry name" value="FAD/NAD-binding_dom"/>
</dbReference>
<proteinExistence type="predicted"/>
<keyword evidence="3" id="KW-0274">FAD</keyword>
<dbReference type="Pfam" id="PF07992">
    <property type="entry name" value="Pyr_redox_2"/>
    <property type="match status" value="1"/>
</dbReference>
<dbReference type="InterPro" id="IPR016156">
    <property type="entry name" value="FAD/NAD-linked_Rdtase_dimer_sf"/>
</dbReference>
<dbReference type="Proteomes" id="UP001284601">
    <property type="component" value="Unassembled WGS sequence"/>
</dbReference>
<dbReference type="PANTHER" id="PTHR43557:SF2">
    <property type="entry name" value="RIESKE DOMAIN-CONTAINING PROTEIN-RELATED"/>
    <property type="match status" value="1"/>
</dbReference>